<dbReference type="Gene3D" id="3.90.1560.10">
    <property type="entry name" value="ComB-like"/>
    <property type="match status" value="1"/>
</dbReference>
<reference evidence="7" key="1">
    <citation type="journal article" date="2014" name="Front. Microbiol.">
        <title>High frequency of phylogenetically diverse reductive dehalogenase-homologous genes in deep subseafloor sedimentary metagenomes.</title>
        <authorList>
            <person name="Kawai M."/>
            <person name="Futagami T."/>
            <person name="Toyoda A."/>
            <person name="Takaki Y."/>
            <person name="Nishi S."/>
            <person name="Hori S."/>
            <person name="Arai W."/>
            <person name="Tsubouchi T."/>
            <person name="Morono Y."/>
            <person name="Uchiyama I."/>
            <person name="Ito T."/>
            <person name="Fujiyama A."/>
            <person name="Inagaki F."/>
            <person name="Takami H."/>
        </authorList>
    </citation>
    <scope>NUCLEOTIDE SEQUENCE</scope>
    <source>
        <strain evidence="7">Expedition CK06-06</strain>
    </source>
</reference>
<evidence type="ECO:0000256" key="4">
    <source>
        <dbReference type="ARBA" id="ARBA00022801"/>
    </source>
</evidence>
<evidence type="ECO:0000256" key="6">
    <source>
        <dbReference type="ARBA" id="ARBA00033711"/>
    </source>
</evidence>
<comment type="cofactor">
    <cofactor evidence="1">
        <name>Mg(2+)</name>
        <dbReference type="ChEBI" id="CHEBI:18420"/>
    </cofactor>
</comment>
<evidence type="ECO:0000256" key="3">
    <source>
        <dbReference type="ARBA" id="ARBA00012953"/>
    </source>
</evidence>
<dbReference type="PANTHER" id="PTHR37311">
    <property type="entry name" value="2-PHOSPHOSULFOLACTATE PHOSPHATASE-RELATED"/>
    <property type="match status" value="1"/>
</dbReference>
<evidence type="ECO:0000313" key="7">
    <source>
        <dbReference type="EMBL" id="GAI10023.1"/>
    </source>
</evidence>
<dbReference type="InterPro" id="IPR036702">
    <property type="entry name" value="ComB-like_sf"/>
</dbReference>
<evidence type="ECO:0000256" key="2">
    <source>
        <dbReference type="ARBA" id="ARBA00009997"/>
    </source>
</evidence>
<feature type="non-terminal residue" evidence="7">
    <location>
        <position position="1"/>
    </location>
</feature>
<protein>
    <recommendedName>
        <fullName evidence="3">2-phosphosulfolactate phosphatase</fullName>
        <ecNumber evidence="3">3.1.3.71</ecNumber>
    </recommendedName>
</protein>
<dbReference type="InterPro" id="IPR005238">
    <property type="entry name" value="ComB-like"/>
</dbReference>
<dbReference type="FunFam" id="3.90.1560.10:FF:000001">
    <property type="entry name" value="Probable 2-phosphosulfolactate phosphatase"/>
    <property type="match status" value="1"/>
</dbReference>
<organism evidence="7">
    <name type="scientific">marine sediment metagenome</name>
    <dbReference type="NCBI Taxonomy" id="412755"/>
    <lineage>
        <taxon>unclassified sequences</taxon>
        <taxon>metagenomes</taxon>
        <taxon>ecological metagenomes</taxon>
    </lineage>
</organism>
<comment type="catalytic activity">
    <reaction evidence="6">
        <text>(2R)-O-phospho-3-sulfolactate + H2O = (2R)-3-sulfolactate + phosphate</text>
        <dbReference type="Rhea" id="RHEA:23416"/>
        <dbReference type="ChEBI" id="CHEBI:15377"/>
        <dbReference type="ChEBI" id="CHEBI:15597"/>
        <dbReference type="ChEBI" id="CHEBI:43474"/>
        <dbReference type="ChEBI" id="CHEBI:58738"/>
        <dbReference type="EC" id="3.1.3.71"/>
    </reaction>
</comment>
<dbReference type="EC" id="3.1.3.71" evidence="3"/>
<keyword evidence="5" id="KW-0460">Magnesium</keyword>
<gene>
    <name evidence="7" type="ORF">S06H3_12767</name>
</gene>
<dbReference type="Pfam" id="PF04029">
    <property type="entry name" value="2-ph_phosp"/>
    <property type="match status" value="1"/>
</dbReference>
<dbReference type="PANTHER" id="PTHR37311:SF1">
    <property type="entry name" value="2-PHOSPHOSULFOLACTATE PHOSPHATASE-RELATED"/>
    <property type="match status" value="1"/>
</dbReference>
<dbReference type="EMBL" id="BARV01006236">
    <property type="protein sequence ID" value="GAI10023.1"/>
    <property type="molecule type" value="Genomic_DNA"/>
</dbReference>
<accession>X1KTL0</accession>
<dbReference type="SUPFAM" id="SSF142823">
    <property type="entry name" value="ComB-like"/>
    <property type="match status" value="1"/>
</dbReference>
<keyword evidence="4" id="KW-0378">Hydrolase</keyword>
<comment type="caution">
    <text evidence="7">The sequence shown here is derived from an EMBL/GenBank/DDBJ whole genome shotgun (WGS) entry which is preliminary data.</text>
</comment>
<dbReference type="AlphaFoldDB" id="X1KTL0"/>
<comment type="similarity">
    <text evidence="2">Belongs to the ComB family.</text>
</comment>
<proteinExistence type="inferred from homology"/>
<dbReference type="GO" id="GO:0050532">
    <property type="term" value="F:2-phosphosulfolactate phosphatase activity"/>
    <property type="evidence" value="ECO:0007669"/>
    <property type="project" value="UniProtKB-EC"/>
</dbReference>
<dbReference type="GO" id="GO:0000287">
    <property type="term" value="F:magnesium ion binding"/>
    <property type="evidence" value="ECO:0007669"/>
    <property type="project" value="InterPro"/>
</dbReference>
<dbReference type="HAMAP" id="MF_00490">
    <property type="entry name" value="ComB"/>
    <property type="match status" value="1"/>
</dbReference>
<dbReference type="GO" id="GO:0050545">
    <property type="term" value="F:sulfopyruvate decarboxylase activity"/>
    <property type="evidence" value="ECO:0007669"/>
    <property type="project" value="TreeGrafter"/>
</dbReference>
<evidence type="ECO:0000256" key="1">
    <source>
        <dbReference type="ARBA" id="ARBA00001946"/>
    </source>
</evidence>
<sequence>GEKIKEQMNNLETLFIPEEIKNVELAGKLVVIIDVLRASSTIVAALANGCRGFIPILSPNQAKKKAQQFEKDMVLLGGEREGIKIEGFDLGNSPREYKREAVKDRIVIFSTTNGVKTLEMVKGAYGIIIGSFLNLQAVCNYCTNYKGDVLIICAGKEGNFSLEDTACAGMLIDSLKNAFSDTCQESDANLTAQLLYEKFGNNILEILRKSQHGRYLENIGLGEDLKFCSQLDFFHIVPIFRDGMISI</sequence>
<name>X1KTL0_9ZZZZ</name>
<evidence type="ECO:0000256" key="5">
    <source>
        <dbReference type="ARBA" id="ARBA00022842"/>
    </source>
</evidence>